<dbReference type="InterPro" id="IPR036097">
    <property type="entry name" value="HisK_dim/P_sf"/>
</dbReference>
<organism evidence="1 2">
    <name type="scientific">Aliikangiella maris</name>
    <dbReference type="NCBI Taxonomy" id="3162458"/>
    <lineage>
        <taxon>Bacteria</taxon>
        <taxon>Pseudomonadati</taxon>
        <taxon>Pseudomonadota</taxon>
        <taxon>Gammaproteobacteria</taxon>
        <taxon>Oceanospirillales</taxon>
        <taxon>Pleioneaceae</taxon>
        <taxon>Aliikangiella</taxon>
    </lineage>
</organism>
<sequence>MFGAIFTSQANRTHSVQLFLIIVMVVSIALPAILSGAFLIHHQYQSRVNNEQAKRANNYIELLQAGMKLPLWELNMELAEPLIGAISLDPSVGKITVWDIQNQFLQYTNESYQADSTDLVFLKPITFNETVIGKVELIYSLQKARDESLVESKLLASIILIQLIFSFLILHYFINKRVTKPLTLLENAAKKMAHGDLTTPIPQWQNDEFGSLATQLELMREALDEVVNSLTEKVSERTNVYNRTNNELLKVVDCLKETQQSLIQYEKLAALGGLVAGVSHELNTPLGNGLIVATTLQKQTEQLIEILPQGITKEELDQYLADFHDGIKLVYISIKRAAELVKSFKQVAVDRTSEKRREFDLREVINETIMTLLPSFKRTKIKISENIAENIQLNSYPGPLSQVLTNLIENARVHAFNIRDIKTQPKITLTARLEDDWVIIKVTDNGCGIAKSEINRVFEPFYTTTFGKSGTGLGLQIVHNIITGILGGNIELQSEPGQGSTFKIRIPLCSPEEKNLHSIIYTPMELTNEC</sequence>
<dbReference type="PROSITE" id="PS50109">
    <property type="entry name" value="HIS_KIN"/>
    <property type="match status" value="1"/>
</dbReference>
<dbReference type="EMBL" id="JBEVCJ010000034">
    <property type="protein sequence ID" value="MET1257099.1"/>
    <property type="molecule type" value="Genomic_DNA"/>
</dbReference>
<keyword evidence="2" id="KW-1185">Reference proteome</keyword>
<dbReference type="InterPro" id="IPR003594">
    <property type="entry name" value="HATPase_dom"/>
</dbReference>
<dbReference type="SMART" id="SM00387">
    <property type="entry name" value="HATPase_c"/>
    <property type="match status" value="1"/>
</dbReference>
<keyword evidence="1" id="KW-0808">Transferase</keyword>
<comment type="caution">
    <text evidence="1">The sequence shown here is derived from an EMBL/GenBank/DDBJ whole genome shotgun (WGS) entry which is preliminary data.</text>
</comment>
<keyword evidence="1" id="KW-0418">Kinase</keyword>
<dbReference type="GO" id="GO:0016301">
    <property type="term" value="F:kinase activity"/>
    <property type="evidence" value="ECO:0007669"/>
    <property type="project" value="UniProtKB-KW"/>
</dbReference>
<dbReference type="Pfam" id="PF02518">
    <property type="entry name" value="HATPase_c"/>
    <property type="match status" value="1"/>
</dbReference>
<dbReference type="InterPro" id="IPR003661">
    <property type="entry name" value="HisK_dim/P_dom"/>
</dbReference>
<dbReference type="Gene3D" id="6.10.340.10">
    <property type="match status" value="1"/>
</dbReference>
<dbReference type="PROSITE" id="PS50885">
    <property type="entry name" value="HAMP"/>
    <property type="match status" value="1"/>
</dbReference>
<dbReference type="CDD" id="cd00075">
    <property type="entry name" value="HATPase"/>
    <property type="match status" value="1"/>
</dbReference>
<dbReference type="SMART" id="SM00304">
    <property type="entry name" value="HAMP"/>
    <property type="match status" value="1"/>
</dbReference>
<evidence type="ECO:0000313" key="2">
    <source>
        <dbReference type="Proteomes" id="UP001548189"/>
    </source>
</evidence>
<dbReference type="Gene3D" id="3.30.565.10">
    <property type="entry name" value="Histidine kinase-like ATPase, C-terminal domain"/>
    <property type="match status" value="1"/>
</dbReference>
<dbReference type="CDD" id="cd06225">
    <property type="entry name" value="HAMP"/>
    <property type="match status" value="1"/>
</dbReference>
<dbReference type="PANTHER" id="PTHR43065">
    <property type="entry name" value="SENSOR HISTIDINE KINASE"/>
    <property type="match status" value="1"/>
</dbReference>
<dbReference type="InterPro" id="IPR036890">
    <property type="entry name" value="HATPase_C_sf"/>
</dbReference>
<dbReference type="Proteomes" id="UP001548189">
    <property type="component" value="Unassembled WGS sequence"/>
</dbReference>
<dbReference type="InterPro" id="IPR004358">
    <property type="entry name" value="Sig_transdc_His_kin-like_C"/>
</dbReference>
<name>A0ABV2BYT5_9GAMM</name>
<dbReference type="SUPFAM" id="SSF158472">
    <property type="entry name" value="HAMP domain-like"/>
    <property type="match status" value="1"/>
</dbReference>
<protein>
    <submittedName>
        <fullName evidence="1">HAMP domain-containing sensor histidine kinase</fullName>
    </submittedName>
</protein>
<gene>
    <name evidence="1" type="ORF">ABVT43_18290</name>
</gene>
<dbReference type="SUPFAM" id="SSF47384">
    <property type="entry name" value="Homodimeric domain of signal transducing histidine kinase"/>
    <property type="match status" value="1"/>
</dbReference>
<dbReference type="SUPFAM" id="SSF55874">
    <property type="entry name" value="ATPase domain of HSP90 chaperone/DNA topoisomerase II/histidine kinase"/>
    <property type="match status" value="1"/>
</dbReference>
<dbReference type="PRINTS" id="PR00344">
    <property type="entry name" value="BCTRLSENSOR"/>
</dbReference>
<proteinExistence type="predicted"/>
<dbReference type="InterPro" id="IPR005467">
    <property type="entry name" value="His_kinase_dom"/>
</dbReference>
<evidence type="ECO:0000313" key="1">
    <source>
        <dbReference type="EMBL" id="MET1257099.1"/>
    </source>
</evidence>
<reference evidence="1 2" key="1">
    <citation type="submission" date="2024-06" db="EMBL/GenBank/DDBJ databases">
        <authorList>
            <person name="Li F."/>
        </authorList>
    </citation>
    <scope>NUCLEOTIDE SEQUENCE [LARGE SCALE GENOMIC DNA]</scope>
    <source>
        <strain evidence="1 2">GXAS 311</strain>
    </source>
</reference>
<dbReference type="Gene3D" id="1.10.287.130">
    <property type="match status" value="1"/>
</dbReference>
<dbReference type="CDD" id="cd00082">
    <property type="entry name" value="HisKA"/>
    <property type="match status" value="1"/>
</dbReference>
<dbReference type="Pfam" id="PF00672">
    <property type="entry name" value="HAMP"/>
    <property type="match status" value="1"/>
</dbReference>
<accession>A0ABV2BYT5</accession>
<dbReference type="InterPro" id="IPR003660">
    <property type="entry name" value="HAMP_dom"/>
</dbReference>